<feature type="region of interest" description="Disordered" evidence="1">
    <location>
        <begin position="31"/>
        <end position="82"/>
    </location>
</feature>
<accession>A0A7T8JXU2</accession>
<dbReference type="Proteomes" id="UP000595437">
    <property type="component" value="Chromosome 13"/>
</dbReference>
<gene>
    <name evidence="2" type="ORF">FKW44_018598</name>
</gene>
<dbReference type="OrthoDB" id="440202at2759"/>
<dbReference type="AlphaFoldDB" id="A0A7T8JXU2"/>
<proteinExistence type="predicted"/>
<evidence type="ECO:0000313" key="3">
    <source>
        <dbReference type="Proteomes" id="UP000595437"/>
    </source>
</evidence>
<organism evidence="2 3">
    <name type="scientific">Caligus rogercresseyi</name>
    <name type="common">Sea louse</name>
    <dbReference type="NCBI Taxonomy" id="217165"/>
    <lineage>
        <taxon>Eukaryota</taxon>
        <taxon>Metazoa</taxon>
        <taxon>Ecdysozoa</taxon>
        <taxon>Arthropoda</taxon>
        <taxon>Crustacea</taxon>
        <taxon>Multicrustacea</taxon>
        <taxon>Hexanauplia</taxon>
        <taxon>Copepoda</taxon>
        <taxon>Siphonostomatoida</taxon>
        <taxon>Caligidae</taxon>
        <taxon>Caligus</taxon>
    </lineage>
</organism>
<evidence type="ECO:0000313" key="2">
    <source>
        <dbReference type="EMBL" id="QQP38111.1"/>
    </source>
</evidence>
<sequence length="82" mass="9216">SQDIGLLQQAIRELPDDQGRYHMKRCIDSGLWLPAQGDPNTNPEDGFRRNAEEEEASESKEQPSSPSEEGKKKEEDAKKSDS</sequence>
<name>A0A7T8JXU2_CALRO</name>
<dbReference type="EMBL" id="CP045902">
    <property type="protein sequence ID" value="QQP38111.1"/>
    <property type="molecule type" value="Genomic_DNA"/>
</dbReference>
<evidence type="ECO:0000256" key="1">
    <source>
        <dbReference type="SAM" id="MobiDB-lite"/>
    </source>
</evidence>
<keyword evidence="3" id="KW-1185">Reference proteome</keyword>
<feature type="compositionally biased region" description="Basic and acidic residues" evidence="1">
    <location>
        <begin position="68"/>
        <end position="82"/>
    </location>
</feature>
<feature type="non-terminal residue" evidence="2">
    <location>
        <position position="1"/>
    </location>
</feature>
<reference evidence="3" key="1">
    <citation type="submission" date="2021-01" db="EMBL/GenBank/DDBJ databases">
        <title>Caligus Genome Assembly.</title>
        <authorList>
            <person name="Gallardo-Escarate C."/>
        </authorList>
    </citation>
    <scope>NUCLEOTIDE SEQUENCE [LARGE SCALE GENOMIC DNA]</scope>
</reference>
<feature type="compositionally biased region" description="Basic and acidic residues" evidence="1">
    <location>
        <begin position="45"/>
        <end position="61"/>
    </location>
</feature>
<dbReference type="Gene3D" id="6.10.140.250">
    <property type="match status" value="1"/>
</dbReference>
<protein>
    <submittedName>
        <fullName evidence="2">Hsp90 co-chaperone Cdc37</fullName>
    </submittedName>
</protein>